<keyword evidence="6" id="KW-1185">Reference proteome</keyword>
<dbReference type="PANTHER" id="PTHR37981:SF1">
    <property type="entry name" value="SGNH HYDROLASE-TYPE ESTERASE DOMAIN-CONTAINING PROTEIN"/>
    <property type="match status" value="1"/>
</dbReference>
<evidence type="ECO:0000313" key="6">
    <source>
        <dbReference type="Proteomes" id="UP000291189"/>
    </source>
</evidence>
<feature type="active site" evidence="1">
    <location>
        <position position="296"/>
    </location>
</feature>
<keyword evidence="2" id="KW-1015">Disulfide bond</keyword>
<evidence type="ECO:0000256" key="3">
    <source>
        <dbReference type="SAM" id="SignalP"/>
    </source>
</evidence>
<evidence type="ECO:0000313" key="5">
    <source>
        <dbReference type="EMBL" id="RYU13471.1"/>
    </source>
</evidence>
<evidence type="ECO:0000259" key="4">
    <source>
        <dbReference type="Pfam" id="PF13472"/>
    </source>
</evidence>
<dbReference type="AlphaFoldDB" id="A0A4Q5J6X5"/>
<gene>
    <name evidence="5" type="ORF">ETU37_06480</name>
</gene>
<name>A0A4Q5J6X5_9ACTN</name>
<dbReference type="InterPro" id="IPR037460">
    <property type="entry name" value="SEST-like"/>
</dbReference>
<accession>A0A4Q5J6X5</accession>
<dbReference type="SUPFAM" id="SSF52266">
    <property type="entry name" value="SGNH hydrolase"/>
    <property type="match status" value="1"/>
</dbReference>
<reference evidence="5 6" key="1">
    <citation type="submission" date="2019-01" db="EMBL/GenBank/DDBJ databases">
        <title>Nocardioides guangzhouensis sp. nov., an actinobacterium isolated from soil.</title>
        <authorList>
            <person name="Fu Y."/>
            <person name="Cai Y."/>
            <person name="Lin Z."/>
            <person name="Chen P."/>
        </authorList>
    </citation>
    <scope>NUCLEOTIDE SEQUENCE [LARGE SCALE GENOMIC DNA]</scope>
    <source>
        <strain evidence="5 6">NBRC 105384</strain>
    </source>
</reference>
<dbReference type="InterPro" id="IPR036514">
    <property type="entry name" value="SGNH_hydro_sf"/>
</dbReference>
<dbReference type="CDD" id="cd01823">
    <property type="entry name" value="SEST_like"/>
    <property type="match status" value="1"/>
</dbReference>
<keyword evidence="3" id="KW-0732">Signal</keyword>
<proteinExistence type="predicted"/>
<evidence type="ECO:0000256" key="1">
    <source>
        <dbReference type="PIRSR" id="PIRSR637460-1"/>
    </source>
</evidence>
<feature type="disulfide bond" evidence="2">
    <location>
        <begin position="67"/>
        <end position="92"/>
    </location>
</feature>
<dbReference type="EMBL" id="SDPU01000018">
    <property type="protein sequence ID" value="RYU13471.1"/>
    <property type="molecule type" value="Genomic_DNA"/>
</dbReference>
<feature type="signal peptide" evidence="3">
    <location>
        <begin position="1"/>
        <end position="28"/>
    </location>
</feature>
<dbReference type="PANTHER" id="PTHR37981">
    <property type="entry name" value="LIPASE 2"/>
    <property type="match status" value="1"/>
</dbReference>
<protein>
    <submittedName>
        <fullName evidence="5">SGNH/GDSL hydrolase family protein</fullName>
    </submittedName>
</protein>
<keyword evidence="5" id="KW-0378">Hydrolase</keyword>
<dbReference type="Pfam" id="PF13472">
    <property type="entry name" value="Lipase_GDSL_2"/>
    <property type="match status" value="1"/>
</dbReference>
<dbReference type="GO" id="GO:0019433">
    <property type="term" value="P:triglyceride catabolic process"/>
    <property type="evidence" value="ECO:0007669"/>
    <property type="project" value="TreeGrafter"/>
</dbReference>
<dbReference type="RefSeq" id="WP_129986432.1">
    <property type="nucleotide sequence ID" value="NZ_SDPU01000018.1"/>
</dbReference>
<feature type="disulfide bond" evidence="2">
    <location>
        <begin position="222"/>
        <end position="271"/>
    </location>
</feature>
<dbReference type="OrthoDB" id="5503950at2"/>
<dbReference type="GO" id="GO:0004806">
    <property type="term" value="F:triacylglycerol lipase activity"/>
    <property type="evidence" value="ECO:0007669"/>
    <property type="project" value="TreeGrafter"/>
</dbReference>
<evidence type="ECO:0000256" key="2">
    <source>
        <dbReference type="PIRSR" id="PIRSR637460-2"/>
    </source>
</evidence>
<dbReference type="Gene3D" id="3.40.50.1110">
    <property type="entry name" value="SGNH hydrolase"/>
    <property type="match status" value="1"/>
</dbReference>
<dbReference type="Proteomes" id="UP000291189">
    <property type="component" value="Unassembled WGS sequence"/>
</dbReference>
<dbReference type="InterPro" id="IPR013830">
    <property type="entry name" value="SGNH_hydro"/>
</dbReference>
<feature type="disulfide bond" evidence="2">
    <location>
        <begin position="144"/>
        <end position="168"/>
    </location>
</feature>
<feature type="domain" description="SGNH hydrolase-type esterase" evidence="4">
    <location>
        <begin position="40"/>
        <end position="304"/>
    </location>
</feature>
<feature type="chain" id="PRO_5039675009" evidence="3">
    <location>
        <begin position="29"/>
        <end position="317"/>
    </location>
</feature>
<feature type="active site" description="Nucleophile" evidence="1">
    <location>
        <position position="44"/>
    </location>
</feature>
<sequence length="317" mass="33004">MRPRNLLTVALAVAMLAVPFLVVSNATAARADGVYDEYVALGDSWSADVVIADANGAPDTTHAPIGCGQSHTNYPKLLAQELGISNFRDATCGGAETDDFYAPQSVDPGGTNPAQFDRLSPTTDLVTVGIGGNDAGIAGAAMDCLGLLPDDETVPPGTAPEPVPTGGCKDRYAPDGGEDQLARQILEAEPKVVAALQEVHRRSPDARVLIIDYFAAVPEHACYPTVPISEEDMVYLHATMLRLNAMVQRAAAAGGAEFVDSYHPTIGHDICQPPNVRYAEVFGPSVNGPAVGVPAHPNSAGAAAQFRAVLAQFYAGA</sequence>
<comment type="caution">
    <text evidence="5">The sequence shown here is derived from an EMBL/GenBank/DDBJ whole genome shotgun (WGS) entry which is preliminary data.</text>
</comment>
<organism evidence="5 6">
    <name type="scientific">Nocardioides iriomotensis</name>
    <dbReference type="NCBI Taxonomy" id="715784"/>
    <lineage>
        <taxon>Bacteria</taxon>
        <taxon>Bacillati</taxon>
        <taxon>Actinomycetota</taxon>
        <taxon>Actinomycetes</taxon>
        <taxon>Propionibacteriales</taxon>
        <taxon>Nocardioidaceae</taxon>
        <taxon>Nocardioides</taxon>
    </lineage>
</organism>